<gene>
    <name evidence="2" type="ORF">PCOR1329_LOCUS36790</name>
</gene>
<dbReference type="EMBL" id="CAUYUJ010014471">
    <property type="protein sequence ID" value="CAK0841628.1"/>
    <property type="molecule type" value="Genomic_DNA"/>
</dbReference>
<comment type="caution">
    <text evidence="2">The sequence shown here is derived from an EMBL/GenBank/DDBJ whole genome shotgun (WGS) entry which is preliminary data.</text>
</comment>
<name>A0ABN9T936_9DINO</name>
<feature type="compositionally biased region" description="Low complexity" evidence="1">
    <location>
        <begin position="189"/>
        <end position="210"/>
    </location>
</feature>
<keyword evidence="3" id="KW-1185">Reference proteome</keyword>
<proteinExistence type="predicted"/>
<dbReference type="Proteomes" id="UP001189429">
    <property type="component" value="Unassembled WGS sequence"/>
</dbReference>
<feature type="compositionally biased region" description="Low complexity" evidence="1">
    <location>
        <begin position="270"/>
        <end position="282"/>
    </location>
</feature>
<feature type="region of interest" description="Disordered" evidence="1">
    <location>
        <begin position="148"/>
        <end position="221"/>
    </location>
</feature>
<evidence type="ECO:0000313" key="3">
    <source>
        <dbReference type="Proteomes" id="UP001189429"/>
    </source>
</evidence>
<protein>
    <submittedName>
        <fullName evidence="2">Uncharacterized protein</fullName>
    </submittedName>
</protein>
<evidence type="ECO:0000256" key="1">
    <source>
        <dbReference type="SAM" id="MobiDB-lite"/>
    </source>
</evidence>
<feature type="compositionally biased region" description="Low complexity" evidence="1">
    <location>
        <begin position="71"/>
        <end position="94"/>
    </location>
</feature>
<evidence type="ECO:0000313" key="2">
    <source>
        <dbReference type="EMBL" id="CAK0841628.1"/>
    </source>
</evidence>
<feature type="region of interest" description="Disordered" evidence="1">
    <location>
        <begin position="261"/>
        <end position="282"/>
    </location>
</feature>
<feature type="compositionally biased region" description="Low complexity" evidence="1">
    <location>
        <begin position="316"/>
        <end position="326"/>
    </location>
</feature>
<feature type="region of interest" description="Disordered" evidence="1">
    <location>
        <begin position="384"/>
        <end position="433"/>
    </location>
</feature>
<feature type="region of interest" description="Disordered" evidence="1">
    <location>
        <begin position="33"/>
        <end position="107"/>
    </location>
</feature>
<feature type="region of interest" description="Disordered" evidence="1">
    <location>
        <begin position="316"/>
        <end position="352"/>
    </location>
</feature>
<sequence length="433" mass="43510">MISSLAGGPAPRRAAVAEPAAAALAGEAALALASPGAAAGAGGQGLRKPRRANERQAQSPGAAPPRGPRGSGAFRPQTPGAAAAAGPRGSGALRPQPPGGAAGAAGAQGAIRLHGARLASGMPRPAASARCTAVRTLPCLFCGLPQGSATAAKAPPQAEARRGTLAQRQATVQQTTPAPRIKIPGRNPARSPTQPTTPRRRPAALAQQTQDGRKPSHHEMIRRTKDAELLGPIQASRYRCPQPIQEELLWSRRGEPALALGSALPDRATSRTTSPTAGRAAGRAASLAGAAGNGGGVPTGKPALVLVAAPEELAAPGATGAATPGRGRAGQETPSERGHSPPPGAAGAAEVPQAAPWVPLNIPVDNSPVPNQVIDNILLRKPRAASKPAAMVHLRSDPGGRQGQTGRWRQGSAELGAIVRSRLPQVGKPDADL</sequence>
<feature type="compositionally biased region" description="Polar residues" evidence="1">
    <location>
        <begin position="166"/>
        <end position="177"/>
    </location>
</feature>
<organism evidence="2 3">
    <name type="scientific">Prorocentrum cordatum</name>
    <dbReference type="NCBI Taxonomy" id="2364126"/>
    <lineage>
        <taxon>Eukaryota</taxon>
        <taxon>Sar</taxon>
        <taxon>Alveolata</taxon>
        <taxon>Dinophyceae</taxon>
        <taxon>Prorocentrales</taxon>
        <taxon>Prorocentraceae</taxon>
        <taxon>Prorocentrum</taxon>
    </lineage>
</organism>
<reference evidence="2" key="1">
    <citation type="submission" date="2023-10" db="EMBL/GenBank/DDBJ databases">
        <authorList>
            <person name="Chen Y."/>
            <person name="Shah S."/>
            <person name="Dougan E. K."/>
            <person name="Thang M."/>
            <person name="Chan C."/>
        </authorList>
    </citation>
    <scope>NUCLEOTIDE SEQUENCE [LARGE SCALE GENOMIC DNA]</scope>
</reference>
<feature type="compositionally biased region" description="Low complexity" evidence="1">
    <location>
        <begin position="149"/>
        <end position="158"/>
    </location>
</feature>
<accession>A0ABN9T936</accession>
<feature type="compositionally biased region" description="Basic and acidic residues" evidence="1">
    <location>
        <begin position="211"/>
        <end position="221"/>
    </location>
</feature>